<evidence type="ECO:0000256" key="10">
    <source>
        <dbReference type="ARBA" id="ARBA00022729"/>
    </source>
</evidence>
<feature type="transmembrane region" description="Helical" evidence="20">
    <location>
        <begin position="1080"/>
        <end position="1103"/>
    </location>
</feature>
<evidence type="ECO:0000256" key="18">
    <source>
        <dbReference type="ARBA" id="ARBA00023180"/>
    </source>
</evidence>
<dbReference type="Pfam" id="PF07562">
    <property type="entry name" value="NCD3G"/>
    <property type="match status" value="1"/>
</dbReference>
<reference evidence="24" key="1">
    <citation type="submission" date="2025-08" db="UniProtKB">
        <authorList>
            <consortium name="RefSeq"/>
        </authorList>
    </citation>
    <scope>IDENTIFICATION</scope>
</reference>
<dbReference type="Gene3D" id="3.30.70.270">
    <property type="match status" value="2"/>
</dbReference>
<dbReference type="GO" id="GO:0003964">
    <property type="term" value="F:RNA-directed DNA polymerase activity"/>
    <property type="evidence" value="ECO:0007669"/>
    <property type="project" value="UniProtKB-KW"/>
</dbReference>
<dbReference type="InterPro" id="IPR043128">
    <property type="entry name" value="Rev_trsase/Diguanyl_cyclase"/>
</dbReference>
<feature type="domain" description="G-protein coupled receptors family 3 profile" evidence="21">
    <location>
        <begin position="854"/>
        <end position="1118"/>
    </location>
</feature>
<keyword evidence="7 20" id="KW-0812">Transmembrane</keyword>
<dbReference type="InterPro" id="IPR041373">
    <property type="entry name" value="RT_RNaseH"/>
</dbReference>
<feature type="transmembrane region" description="Helical" evidence="20">
    <location>
        <begin position="854"/>
        <end position="879"/>
    </location>
</feature>
<keyword evidence="12" id="KW-0378">Hydrolase</keyword>
<feature type="transmembrane region" description="Helical" evidence="20">
    <location>
        <begin position="1013"/>
        <end position="1036"/>
    </location>
</feature>
<dbReference type="Proteomes" id="UP000515159">
    <property type="component" value="Chromosome 12"/>
</dbReference>
<dbReference type="PANTHER" id="PTHR24061:SF599">
    <property type="entry name" value="G-PROTEIN COUPLED RECEPTORS FAMILY 3 PROFILE DOMAIN-CONTAINING PROTEIN"/>
    <property type="match status" value="1"/>
</dbReference>
<dbReference type="PRINTS" id="PR00248">
    <property type="entry name" value="GPCRMGR"/>
</dbReference>
<dbReference type="PROSITE" id="PS50878">
    <property type="entry name" value="RT_POL"/>
    <property type="match status" value="1"/>
</dbReference>
<dbReference type="PROSITE" id="PS00981">
    <property type="entry name" value="G_PROTEIN_RECEP_F3_3"/>
    <property type="match status" value="1"/>
</dbReference>
<dbReference type="GO" id="GO:0004523">
    <property type="term" value="F:RNA-DNA hybrid ribonuclease activity"/>
    <property type="evidence" value="ECO:0007669"/>
    <property type="project" value="UniProtKB-EC"/>
</dbReference>
<dbReference type="InterPro" id="IPR000068">
    <property type="entry name" value="GPCR_3_Ca_sens_rcpt-rel"/>
</dbReference>
<keyword evidence="13" id="KW-0695">RNA-directed DNA polymerase</keyword>
<keyword evidence="9" id="KW-0540">Nuclease</keyword>
<dbReference type="InterPro" id="IPR011500">
    <property type="entry name" value="GPCR_3_9-Cys_dom"/>
</dbReference>
<keyword evidence="14 20" id="KW-1133">Transmembrane helix</keyword>
<dbReference type="Gene3D" id="3.40.50.2300">
    <property type="match status" value="4"/>
</dbReference>
<dbReference type="SUPFAM" id="SSF56672">
    <property type="entry name" value="DNA/RNA polymerases"/>
    <property type="match status" value="1"/>
</dbReference>
<comment type="similarity">
    <text evidence="2">Belongs to the G-protein coupled receptor 3 family.</text>
</comment>
<evidence type="ECO:0000256" key="12">
    <source>
        <dbReference type="ARBA" id="ARBA00022801"/>
    </source>
</evidence>
<dbReference type="FunFam" id="3.30.70.270:FF:000020">
    <property type="entry name" value="Transposon Tf2-6 polyprotein-like Protein"/>
    <property type="match status" value="1"/>
</dbReference>
<dbReference type="InterPro" id="IPR004073">
    <property type="entry name" value="GPCR_3_vmron_rcpt_2"/>
</dbReference>
<comment type="similarity">
    <text evidence="3">Belongs to the beta type-B retroviral polymerase family. HERV class-II K(HML-2) pol subfamily.</text>
</comment>
<dbReference type="InterPro" id="IPR000337">
    <property type="entry name" value="GPCR_3"/>
</dbReference>
<name>A0A6P8NLQ9_GEOSA</name>
<evidence type="ECO:0000256" key="5">
    <source>
        <dbReference type="ARBA" id="ARBA00022475"/>
    </source>
</evidence>
<evidence type="ECO:0000256" key="16">
    <source>
        <dbReference type="ARBA" id="ARBA00023136"/>
    </source>
</evidence>
<dbReference type="PANTHER" id="PTHR24061">
    <property type="entry name" value="CALCIUM-SENSING RECEPTOR-RELATED"/>
    <property type="match status" value="1"/>
</dbReference>
<keyword evidence="10" id="KW-0732">Signal</keyword>
<dbReference type="InterPro" id="IPR043502">
    <property type="entry name" value="DNA/RNA_pol_sf"/>
</dbReference>
<dbReference type="Pfam" id="PF00078">
    <property type="entry name" value="RVT_1"/>
    <property type="match status" value="1"/>
</dbReference>
<keyword evidence="8" id="KW-0548">Nucleotidyltransferase</keyword>
<dbReference type="FunFam" id="3.10.20.370:FF:000001">
    <property type="entry name" value="Retrovirus-related Pol polyprotein from transposon 17.6-like protein"/>
    <property type="match status" value="1"/>
</dbReference>
<keyword evidence="11" id="KW-0255">Endonuclease</keyword>
<evidence type="ECO:0000313" key="24">
    <source>
        <dbReference type="RefSeq" id="XP_033771524.1"/>
    </source>
</evidence>
<keyword evidence="19" id="KW-0807">Transducer</keyword>
<feature type="transmembrane region" description="Helical" evidence="20">
    <location>
        <begin position="924"/>
        <end position="948"/>
    </location>
</feature>
<evidence type="ECO:0000256" key="19">
    <source>
        <dbReference type="ARBA" id="ARBA00023224"/>
    </source>
</evidence>
<dbReference type="KEGG" id="gsh:117346229"/>
<evidence type="ECO:0000256" key="7">
    <source>
        <dbReference type="ARBA" id="ARBA00022692"/>
    </source>
</evidence>
<dbReference type="Gene3D" id="2.10.50.30">
    <property type="entry name" value="GPCR, family 3, nine cysteines domain"/>
    <property type="match status" value="1"/>
</dbReference>
<dbReference type="Pfam" id="PF01094">
    <property type="entry name" value="ANF_receptor"/>
    <property type="match status" value="1"/>
</dbReference>
<dbReference type="InterPro" id="IPR028082">
    <property type="entry name" value="Peripla_BP_I"/>
</dbReference>
<evidence type="ECO:0000256" key="8">
    <source>
        <dbReference type="ARBA" id="ARBA00022695"/>
    </source>
</evidence>
<keyword evidence="16 20" id="KW-0472">Membrane</keyword>
<evidence type="ECO:0000256" key="2">
    <source>
        <dbReference type="ARBA" id="ARBA00007242"/>
    </source>
</evidence>
<feature type="transmembrane region" description="Helical" evidence="20">
    <location>
        <begin position="1048"/>
        <end position="1068"/>
    </location>
</feature>
<dbReference type="CDD" id="cd01647">
    <property type="entry name" value="RT_LTR"/>
    <property type="match status" value="1"/>
</dbReference>
<evidence type="ECO:0000256" key="20">
    <source>
        <dbReference type="SAM" id="Phobius"/>
    </source>
</evidence>
<dbReference type="GO" id="GO:0005886">
    <property type="term" value="C:plasma membrane"/>
    <property type="evidence" value="ECO:0007669"/>
    <property type="project" value="UniProtKB-SubCell"/>
</dbReference>
<evidence type="ECO:0000259" key="21">
    <source>
        <dbReference type="PROSITE" id="PS50259"/>
    </source>
</evidence>
<evidence type="ECO:0000313" key="23">
    <source>
        <dbReference type="Proteomes" id="UP000515159"/>
    </source>
</evidence>
<dbReference type="InterPro" id="IPR038550">
    <property type="entry name" value="GPCR_3_9-Cys_sf"/>
</dbReference>
<keyword evidence="5" id="KW-1003">Cell membrane</keyword>
<dbReference type="Gene3D" id="3.10.10.10">
    <property type="entry name" value="HIV Type 1 Reverse Transcriptase, subunit A, domain 1"/>
    <property type="match status" value="1"/>
</dbReference>
<sequence length="1121" mass="127650">MKPYRLSEEKKVLVQELVEEMLALGVIEPSQSPWASPIVIVPKADGSPRSCIDFHQLNAISQFDAFPMPRVEELLDKLGQAQYLTTLDLTKGYWQIPLTPVVRPKTAFGTPLGLFQFVKMPFGLHGAATFCQRLMDQVLRGHQEYAAPYLDDIIIHSQSWTQHIEQVRAVLHALRKAGLTVNPKKCCVGKKEVRYLGYLVGRGVVKPLLDKVQCIREYPVPESKKQIRSFLGLVGYYRRFIPHFATRATLLTEMLKKNRPDKVRWDPESMKALEDLKSSLCSEPVLAAVNFQRPFVLQTDASQTGLGAALSQEVEGLEHPILYLSRKLHDNEKHYATVELECLAAKWAMQSLEHYLEGREFTLVTDHTALSWLNSMRNNNARLTRWYLALQTFRYDDEIYYNFLAFVFAVEEINNSSELLPNLTLGYHLYESYNNQLMELRAAMNIFSQTDMPYINYNCKSTGTLAVIMEGVQAEGSSQISNVISIYHYPQISFSSHNSINRDVVKFPYLYQTMPSIFNIITGIIKLLKHFNWTWVGIIAPDDDNSLQFVQLLKERIEQNGACIEFIEIINIRVMTQERFVKMNETLHKSSAKVIIGHFNTEMAWGIFEDINILEIPGKVCITITDHDFHVYYPVEYGFKNSTLIFRGKKKNIPSFLKFIRELAELQGVEDAEYNSLEQPEITPTSPTNSQLQKLIAAPGRLHRYLRNVHFTNVLGEEIFFDENGDLPMDYNIINLLFLPNGKLKEEIVGSYKPDAPPGEDFTIKEKEIVWEATFAQTPPQSRCSQSCTPGYRKLPIEGKPVCCYDCIQCPAGEISNHTDMDDCIRCPEDQWPNEKRYVCVPKIISFLSHEETLGIILTLISILFFFITAVIMGIFIYYRDTPIVKSNNRNLSYILLVSLMLCFLCSLIFIGRPDKVTCILRQTAFGITFSISLSSVLAKTITVVMAFQSTKPGSKFRKWMGSRVSYSIVLSCSLLQVFLCLVWLGAAPPFPHVNMQAEDGTIQIECNEGSTIAFYCVLGYLGFLAGISFIVAFLARNLPGSFNEAKHITFSMLVFCSVWVSFIPTYLSTRGKYMVAVEIFAILASSSGILGCIFIPKCYIILLRPDRNNRKYITKKNKFT</sequence>
<dbReference type="CDD" id="cd15283">
    <property type="entry name" value="7tmC_V2R_pheromone"/>
    <property type="match status" value="1"/>
</dbReference>
<feature type="transmembrane region" description="Helical" evidence="20">
    <location>
        <begin position="891"/>
        <end position="912"/>
    </location>
</feature>
<evidence type="ECO:0000256" key="9">
    <source>
        <dbReference type="ARBA" id="ARBA00022722"/>
    </source>
</evidence>
<dbReference type="FunFam" id="3.40.50.2300:FF:000024">
    <property type="entry name" value="Vomeronasal 2, receptor 73"/>
    <property type="match status" value="1"/>
</dbReference>
<evidence type="ECO:0000256" key="13">
    <source>
        <dbReference type="ARBA" id="ARBA00022918"/>
    </source>
</evidence>
<feature type="domain" description="Reverse transcriptase" evidence="22">
    <location>
        <begin position="22"/>
        <end position="200"/>
    </location>
</feature>
<dbReference type="SUPFAM" id="SSF53822">
    <property type="entry name" value="Periplasmic binding protein-like I"/>
    <property type="match status" value="1"/>
</dbReference>
<evidence type="ECO:0000256" key="17">
    <source>
        <dbReference type="ARBA" id="ARBA00023170"/>
    </source>
</evidence>
<keyword evidence="15" id="KW-0297">G-protein coupled receptor</keyword>
<dbReference type="CDD" id="cd09274">
    <property type="entry name" value="RNase_HI_RT_Ty3"/>
    <property type="match status" value="1"/>
</dbReference>
<dbReference type="InterPro" id="IPR017979">
    <property type="entry name" value="GPCR_3_CS"/>
</dbReference>
<dbReference type="InterPro" id="IPR017978">
    <property type="entry name" value="GPCR_3_C"/>
</dbReference>
<dbReference type="PRINTS" id="PR01535">
    <property type="entry name" value="VOMERONASL2R"/>
</dbReference>
<dbReference type="PROSITE" id="PS50259">
    <property type="entry name" value="G_PROTEIN_RECEP_F3_4"/>
    <property type="match status" value="1"/>
</dbReference>
<dbReference type="Pfam" id="PF00003">
    <property type="entry name" value="7tm_3"/>
    <property type="match status" value="1"/>
</dbReference>
<dbReference type="InterPro" id="IPR000477">
    <property type="entry name" value="RT_dom"/>
</dbReference>
<evidence type="ECO:0000256" key="3">
    <source>
        <dbReference type="ARBA" id="ARBA00010879"/>
    </source>
</evidence>
<comment type="subcellular location">
    <subcellularLocation>
        <location evidence="1">Cell membrane</location>
        <topology evidence="1">Multi-pass membrane protein</topology>
    </subcellularLocation>
</comment>
<proteinExistence type="inferred from homology"/>
<evidence type="ECO:0000256" key="14">
    <source>
        <dbReference type="ARBA" id="ARBA00022989"/>
    </source>
</evidence>
<evidence type="ECO:0000256" key="11">
    <source>
        <dbReference type="ARBA" id="ARBA00022759"/>
    </source>
</evidence>
<accession>A0A6P8NLQ9</accession>
<evidence type="ECO:0000256" key="4">
    <source>
        <dbReference type="ARBA" id="ARBA00012180"/>
    </source>
</evidence>
<keyword evidence="18" id="KW-0325">Glycoprotein</keyword>
<gene>
    <name evidence="24" type="primary">LOC117346229</name>
</gene>
<evidence type="ECO:0000256" key="6">
    <source>
        <dbReference type="ARBA" id="ARBA00022679"/>
    </source>
</evidence>
<dbReference type="InParanoid" id="A0A6P8NLQ9"/>
<dbReference type="RefSeq" id="XP_033771524.1">
    <property type="nucleotide sequence ID" value="XM_033915633.1"/>
</dbReference>
<evidence type="ECO:0000256" key="1">
    <source>
        <dbReference type="ARBA" id="ARBA00004651"/>
    </source>
</evidence>
<dbReference type="InterPro" id="IPR001828">
    <property type="entry name" value="ANF_lig-bd_rcpt"/>
</dbReference>
<dbReference type="OrthoDB" id="6761011at2759"/>
<keyword evidence="6" id="KW-0808">Transferase</keyword>
<keyword evidence="17" id="KW-0675">Receptor</keyword>
<dbReference type="FunFam" id="2.10.50.30:FF:000002">
    <property type="entry name" value="Vomeronasal 2 receptor, h1"/>
    <property type="match status" value="1"/>
</dbReference>
<feature type="transmembrane region" description="Helical" evidence="20">
    <location>
        <begin position="969"/>
        <end position="987"/>
    </location>
</feature>
<dbReference type="AlphaFoldDB" id="A0A6P8NLQ9"/>
<organism evidence="23 24">
    <name type="scientific">Geotrypetes seraphini</name>
    <name type="common">Gaboon caecilian</name>
    <name type="synonym">Caecilia seraphini</name>
    <dbReference type="NCBI Taxonomy" id="260995"/>
    <lineage>
        <taxon>Eukaryota</taxon>
        <taxon>Metazoa</taxon>
        <taxon>Chordata</taxon>
        <taxon>Craniata</taxon>
        <taxon>Vertebrata</taxon>
        <taxon>Euteleostomi</taxon>
        <taxon>Amphibia</taxon>
        <taxon>Gymnophiona</taxon>
        <taxon>Geotrypetes</taxon>
    </lineage>
</organism>
<dbReference type="Pfam" id="PF17917">
    <property type="entry name" value="RT_RNaseH"/>
    <property type="match status" value="1"/>
</dbReference>
<evidence type="ECO:0000256" key="15">
    <source>
        <dbReference type="ARBA" id="ARBA00023040"/>
    </source>
</evidence>
<keyword evidence="23" id="KW-1185">Reference proteome</keyword>
<dbReference type="EC" id="3.1.26.4" evidence="4"/>
<dbReference type="Gene3D" id="3.10.20.370">
    <property type="match status" value="1"/>
</dbReference>
<dbReference type="GeneID" id="117346229"/>
<protein>
    <recommendedName>
        <fullName evidence="4">ribonuclease H</fullName>
        <ecNumber evidence="4">3.1.26.4</ecNumber>
    </recommendedName>
</protein>
<evidence type="ECO:0000259" key="22">
    <source>
        <dbReference type="PROSITE" id="PS50878"/>
    </source>
</evidence>
<dbReference type="GO" id="GO:0004930">
    <property type="term" value="F:G protein-coupled receptor activity"/>
    <property type="evidence" value="ECO:0007669"/>
    <property type="project" value="UniProtKB-KW"/>
</dbReference>